<comment type="caution">
    <text evidence="1">The sequence shown here is derived from an EMBL/GenBank/DDBJ whole genome shotgun (WGS) entry which is preliminary data.</text>
</comment>
<evidence type="ECO:0000313" key="2">
    <source>
        <dbReference type="Proteomes" id="UP000788993"/>
    </source>
</evidence>
<organism evidence="1 2">
    <name type="scientific">Ogataea polymorpha</name>
    <dbReference type="NCBI Taxonomy" id="460523"/>
    <lineage>
        <taxon>Eukaryota</taxon>
        <taxon>Fungi</taxon>
        <taxon>Dikarya</taxon>
        <taxon>Ascomycota</taxon>
        <taxon>Saccharomycotina</taxon>
        <taxon>Pichiomycetes</taxon>
        <taxon>Pichiales</taxon>
        <taxon>Pichiaceae</taxon>
        <taxon>Ogataea</taxon>
    </lineage>
</organism>
<sequence>MALNSSTSDEKLAVGMVDSRERLRLNHLFSETAGDGCAGSCCVGVDATEVAFGSKVGDAQIVLDGVETQSGKTEHLLEVLGADFHHGGLAFGHVVCFVGREKSPEQLPHVGPALGAHHTAQLRNVHFDDGFLGVPDKRVDLEERRPVW</sequence>
<name>A0A9P8NTP6_9ASCO</name>
<evidence type="ECO:0000313" key="1">
    <source>
        <dbReference type="EMBL" id="KAH3659350.1"/>
    </source>
</evidence>
<proteinExistence type="predicted"/>
<reference evidence="1" key="2">
    <citation type="submission" date="2021-01" db="EMBL/GenBank/DDBJ databases">
        <authorList>
            <person name="Schikora-Tamarit M.A."/>
        </authorList>
    </citation>
    <scope>NUCLEOTIDE SEQUENCE</scope>
    <source>
        <strain evidence="1">NCAIM Y.01608</strain>
    </source>
</reference>
<dbReference type="EMBL" id="JAEUBD010001540">
    <property type="protein sequence ID" value="KAH3659350.1"/>
    <property type="molecule type" value="Genomic_DNA"/>
</dbReference>
<accession>A0A9P8NTP6</accession>
<protein>
    <submittedName>
        <fullName evidence="1">Uncharacterized protein</fullName>
    </submittedName>
</protein>
<dbReference type="Proteomes" id="UP000788993">
    <property type="component" value="Unassembled WGS sequence"/>
</dbReference>
<dbReference type="AlphaFoldDB" id="A0A9P8NTP6"/>
<keyword evidence="2" id="KW-1185">Reference proteome</keyword>
<gene>
    <name evidence="1" type="ORF">OGATHE_006234</name>
</gene>
<reference evidence="1" key="1">
    <citation type="journal article" date="2021" name="Open Biol.">
        <title>Shared evolutionary footprints suggest mitochondrial oxidative damage underlies multiple complex I losses in fungi.</title>
        <authorList>
            <person name="Schikora-Tamarit M.A."/>
            <person name="Marcet-Houben M."/>
            <person name="Nosek J."/>
            <person name="Gabaldon T."/>
        </authorList>
    </citation>
    <scope>NUCLEOTIDE SEQUENCE</scope>
    <source>
        <strain evidence="1">NCAIM Y.01608</strain>
    </source>
</reference>